<dbReference type="EMBL" id="JAOCQF010000001">
    <property type="protein sequence ID" value="MCT8329541.1"/>
    <property type="molecule type" value="Genomic_DNA"/>
</dbReference>
<proteinExistence type="inferred from homology"/>
<evidence type="ECO:0000256" key="1">
    <source>
        <dbReference type="ARBA" id="ARBA00006484"/>
    </source>
</evidence>
<keyword evidence="5" id="KW-1185">Reference proteome</keyword>
<evidence type="ECO:0000256" key="2">
    <source>
        <dbReference type="ARBA" id="ARBA00023002"/>
    </source>
</evidence>
<feature type="domain" description="Ketoreductase" evidence="3">
    <location>
        <begin position="8"/>
        <end position="179"/>
    </location>
</feature>
<keyword evidence="2" id="KW-0560">Oxidoreductase</keyword>
<gene>
    <name evidence="4" type="ORF">N5I32_08465</name>
</gene>
<protein>
    <submittedName>
        <fullName evidence="4">SDR family NAD(P)-dependent oxidoreductase</fullName>
    </submittedName>
</protein>
<evidence type="ECO:0000259" key="3">
    <source>
        <dbReference type="SMART" id="SM00822"/>
    </source>
</evidence>
<name>A0ABT2NKU0_9RHOB</name>
<dbReference type="Gene3D" id="3.40.50.720">
    <property type="entry name" value="NAD(P)-binding Rossmann-like Domain"/>
    <property type="match status" value="1"/>
</dbReference>
<comment type="caution">
    <text evidence="4">The sequence shown here is derived from an EMBL/GenBank/DDBJ whole genome shotgun (WGS) entry which is preliminary data.</text>
</comment>
<evidence type="ECO:0000313" key="5">
    <source>
        <dbReference type="Proteomes" id="UP001205601"/>
    </source>
</evidence>
<dbReference type="InterPro" id="IPR020904">
    <property type="entry name" value="Sc_DH/Rdtase_CS"/>
</dbReference>
<dbReference type="PANTHER" id="PTHR44196:SF1">
    <property type="entry name" value="DEHYDROGENASE_REDUCTASE SDR FAMILY MEMBER 7B"/>
    <property type="match status" value="1"/>
</dbReference>
<sequence length="244" mass="26086">MTRKFRGKTYWIVGASEGLGRAIAAALAAEGADLILSSRNRDRLAALARDLGTGRALPMDVTDSASVRQAVAEAGEVDGVIFSAGLYDPMSAATWDTEAALRMCDANFLGAMRLLGGVVPAMIARGQGHVVLIGSLAGYRGLPGAIGYGASKAALMHLAEGLRGETLGTGVTVQLANPGFIRTRLTAKNTFHMPSLMTPEGAAAEVLRLMRGGRFRRDFPRPFAWLFTLGRFLPERLFYRLFRG</sequence>
<accession>A0ABT2NKU0</accession>
<dbReference type="PRINTS" id="PR00081">
    <property type="entry name" value="GDHRDH"/>
</dbReference>
<comment type="similarity">
    <text evidence="1">Belongs to the short-chain dehydrogenases/reductases (SDR) family.</text>
</comment>
<dbReference type="Proteomes" id="UP001205601">
    <property type="component" value="Unassembled WGS sequence"/>
</dbReference>
<dbReference type="PROSITE" id="PS00061">
    <property type="entry name" value="ADH_SHORT"/>
    <property type="match status" value="1"/>
</dbReference>
<dbReference type="InterPro" id="IPR002347">
    <property type="entry name" value="SDR_fam"/>
</dbReference>
<dbReference type="SMART" id="SM00822">
    <property type="entry name" value="PKS_KR"/>
    <property type="match status" value="1"/>
</dbReference>
<dbReference type="InterPro" id="IPR036291">
    <property type="entry name" value="NAD(P)-bd_dom_sf"/>
</dbReference>
<reference evidence="5" key="1">
    <citation type="submission" date="2023-07" db="EMBL/GenBank/DDBJ databases">
        <title>Defluviimonas sediminis sp. nov., isolated from mangrove sediment.</title>
        <authorList>
            <person name="Liu L."/>
            <person name="Li J."/>
            <person name="Huang Y."/>
            <person name="Pan J."/>
            <person name="Li M."/>
        </authorList>
    </citation>
    <scope>NUCLEOTIDE SEQUENCE [LARGE SCALE GENOMIC DNA]</scope>
    <source>
        <strain evidence="5">FT324</strain>
    </source>
</reference>
<dbReference type="Pfam" id="PF00106">
    <property type="entry name" value="adh_short"/>
    <property type="match status" value="1"/>
</dbReference>
<dbReference type="SUPFAM" id="SSF51735">
    <property type="entry name" value="NAD(P)-binding Rossmann-fold domains"/>
    <property type="match status" value="1"/>
</dbReference>
<dbReference type="InterPro" id="IPR057326">
    <property type="entry name" value="KR_dom"/>
</dbReference>
<dbReference type="RefSeq" id="WP_261494960.1">
    <property type="nucleotide sequence ID" value="NZ_JAOCQF010000001.1"/>
</dbReference>
<organism evidence="4 5">
    <name type="scientific">Albidovulum sediminis</name>
    <dbReference type="NCBI Taxonomy" id="3066345"/>
    <lineage>
        <taxon>Bacteria</taxon>
        <taxon>Pseudomonadati</taxon>
        <taxon>Pseudomonadota</taxon>
        <taxon>Alphaproteobacteria</taxon>
        <taxon>Rhodobacterales</taxon>
        <taxon>Paracoccaceae</taxon>
        <taxon>Albidovulum</taxon>
    </lineage>
</organism>
<evidence type="ECO:0000313" key="4">
    <source>
        <dbReference type="EMBL" id="MCT8329541.1"/>
    </source>
</evidence>
<dbReference type="PANTHER" id="PTHR44196">
    <property type="entry name" value="DEHYDROGENASE/REDUCTASE SDR FAMILY MEMBER 7B"/>
    <property type="match status" value="1"/>
</dbReference>